<dbReference type="InterPro" id="IPR005926">
    <property type="entry name" value="LacC"/>
</dbReference>
<dbReference type="GO" id="GO:0019512">
    <property type="term" value="P:lactose catabolic process via tagatose-6-phosphate"/>
    <property type="evidence" value="ECO:0007669"/>
    <property type="project" value="InterPro"/>
</dbReference>
<evidence type="ECO:0000259" key="9">
    <source>
        <dbReference type="Pfam" id="PF00294"/>
    </source>
</evidence>
<keyword evidence="4 8" id="KW-0547">Nucleotide-binding</keyword>
<dbReference type="AlphaFoldDB" id="A0A2N9DTL0"/>
<dbReference type="GO" id="GO:0044281">
    <property type="term" value="P:small molecule metabolic process"/>
    <property type="evidence" value="ECO:0007669"/>
    <property type="project" value="UniProtKB-ARBA"/>
</dbReference>
<dbReference type="SUPFAM" id="SSF53613">
    <property type="entry name" value="Ribokinase-like"/>
    <property type="match status" value="1"/>
</dbReference>
<name>A0A2N9DTL0_9LACO</name>
<keyword evidence="11" id="KW-1185">Reference proteome</keyword>
<accession>A0A2N9DTL0</accession>
<dbReference type="Pfam" id="PF00294">
    <property type="entry name" value="PfkB"/>
    <property type="match status" value="1"/>
</dbReference>
<evidence type="ECO:0000256" key="4">
    <source>
        <dbReference type="ARBA" id="ARBA00022741"/>
    </source>
</evidence>
<proteinExistence type="inferred from homology"/>
<reference evidence="10" key="1">
    <citation type="submission" date="2018-01" db="EMBL/GenBank/DDBJ databases">
        <authorList>
            <person name="Chaillou S."/>
        </authorList>
    </citation>
    <scope>NUCLEOTIDE SEQUENCE [LARGE SCALE GENOMIC DNA]</scope>
    <source>
        <strain evidence="10">MFPC41A2801</strain>
    </source>
</reference>
<dbReference type="InterPro" id="IPR017583">
    <property type="entry name" value="Tagatose/fructose_Pkinase"/>
</dbReference>
<evidence type="ECO:0000313" key="11">
    <source>
        <dbReference type="Proteomes" id="UP000238739"/>
    </source>
</evidence>
<dbReference type="NCBIfam" id="TIGR01231">
    <property type="entry name" value="lacC"/>
    <property type="match status" value="1"/>
</dbReference>
<evidence type="ECO:0000256" key="7">
    <source>
        <dbReference type="NCBIfam" id="TIGR01231"/>
    </source>
</evidence>
<dbReference type="PANTHER" id="PTHR46566:SF5">
    <property type="entry name" value="1-PHOSPHOFRUCTOKINASE"/>
    <property type="match status" value="1"/>
</dbReference>
<comment type="catalytic activity">
    <reaction evidence="8">
        <text>D-tagatofuranose 6-phosphate + ATP = D-tagatofuranose 1,6-bisphosphate + ADP + H(+)</text>
        <dbReference type="Rhea" id="RHEA:12420"/>
        <dbReference type="ChEBI" id="CHEBI:15378"/>
        <dbReference type="ChEBI" id="CHEBI:30616"/>
        <dbReference type="ChEBI" id="CHEBI:58694"/>
        <dbReference type="ChEBI" id="CHEBI:58695"/>
        <dbReference type="ChEBI" id="CHEBI:456216"/>
        <dbReference type="EC" id="2.7.1.144"/>
    </reaction>
</comment>
<dbReference type="GO" id="GO:0009024">
    <property type="term" value="F:tagatose-6-phosphate kinase activity"/>
    <property type="evidence" value="ECO:0007669"/>
    <property type="project" value="UniProtKB-UniRule"/>
</dbReference>
<dbReference type="RefSeq" id="WP_106483008.1">
    <property type="nucleotide sequence ID" value="NZ_LT984417.1"/>
</dbReference>
<keyword evidence="2 8" id="KW-0808">Transferase</keyword>
<evidence type="ECO:0000256" key="5">
    <source>
        <dbReference type="ARBA" id="ARBA00022777"/>
    </source>
</evidence>
<gene>
    <name evidence="10" type="primary">lacC</name>
    <name evidence="10" type="ORF">LFUMFP_130032</name>
</gene>
<keyword evidence="6 8" id="KW-0067">ATP-binding</keyword>
<dbReference type="InterPro" id="IPR029056">
    <property type="entry name" value="Ribokinase-like"/>
</dbReference>
<comment type="similarity">
    <text evidence="1">Belongs to the carbohydrate kinase pfkB family.</text>
</comment>
<dbReference type="PANTHER" id="PTHR46566">
    <property type="entry name" value="1-PHOSPHOFRUCTOKINASE-RELATED"/>
    <property type="match status" value="1"/>
</dbReference>
<protein>
    <recommendedName>
        <fullName evidence="7 8">Tagatose-6-phosphate kinase</fullName>
        <ecNumber evidence="7 8">2.7.1.144</ecNumber>
    </recommendedName>
</protein>
<comment type="similarity">
    <text evidence="8">Belongs to the carbohydrate kinase PfkB family. LacC subfamily.</text>
</comment>
<evidence type="ECO:0000256" key="3">
    <source>
        <dbReference type="ARBA" id="ARBA00022736"/>
    </source>
</evidence>
<dbReference type="FunFam" id="3.40.1190.20:FF:000001">
    <property type="entry name" value="Phosphofructokinase"/>
    <property type="match status" value="1"/>
</dbReference>
<dbReference type="Proteomes" id="UP000238739">
    <property type="component" value="Unassembled WGS sequence"/>
</dbReference>
<dbReference type="EC" id="2.7.1.144" evidence="7 8"/>
<keyword evidence="5 10" id="KW-0418">Kinase</keyword>
<feature type="domain" description="Carbohydrate kinase PfkB" evidence="9">
    <location>
        <begin position="8"/>
        <end position="297"/>
    </location>
</feature>
<evidence type="ECO:0000256" key="8">
    <source>
        <dbReference type="PIRNR" id="PIRNR000535"/>
    </source>
</evidence>
<dbReference type="NCBIfam" id="TIGR03168">
    <property type="entry name" value="1-PFK"/>
    <property type="match status" value="1"/>
</dbReference>
<dbReference type="CDD" id="cd01164">
    <property type="entry name" value="FruK_PfkB_like"/>
    <property type="match status" value="1"/>
</dbReference>
<organism evidence="10 11">
    <name type="scientific">Latilactobacillus fuchuensis</name>
    <dbReference type="NCBI Taxonomy" id="164393"/>
    <lineage>
        <taxon>Bacteria</taxon>
        <taxon>Bacillati</taxon>
        <taxon>Bacillota</taxon>
        <taxon>Bacilli</taxon>
        <taxon>Lactobacillales</taxon>
        <taxon>Lactobacillaceae</taxon>
        <taxon>Latilactobacillus</taxon>
    </lineage>
</organism>
<dbReference type="GO" id="GO:0005524">
    <property type="term" value="F:ATP binding"/>
    <property type="evidence" value="ECO:0007669"/>
    <property type="project" value="UniProtKB-KW"/>
</dbReference>
<evidence type="ECO:0000256" key="6">
    <source>
        <dbReference type="ARBA" id="ARBA00022840"/>
    </source>
</evidence>
<evidence type="ECO:0000313" key="10">
    <source>
        <dbReference type="EMBL" id="SPC36943.1"/>
    </source>
</evidence>
<dbReference type="PIRSF" id="PIRSF000535">
    <property type="entry name" value="1PFK/6PFK/LacC"/>
    <property type="match status" value="1"/>
</dbReference>
<comment type="pathway">
    <text evidence="8">Carbohydrate metabolism; D-tagatose 6-phosphate degradation; D-glyceraldehyde 3-phosphate and glycerone phosphate from D-tagatose 6-phosphate: step 1/2.</text>
</comment>
<comment type="caution">
    <text evidence="10">The sequence shown here is derived from an EMBL/GenBank/DDBJ whole genome shotgun (WGS) entry which is preliminary data.</text>
</comment>
<sequence>MILTVTLNPAVDISYPLQTLVIDDVNRVSDVSKTAGGKGLNVSRVLHLMQQTLLATGIVGGHIGNFIKQKLDDDQIQHEFFEIQQESRNAIAILHDDGCQTEILEAGPTISADDAQAFMQFYGQLLTKVSTVTLSGSLPKGLGADYYAKMVEMAGNAGVKAILDTSGASLLASLKATVKPTLIKPNETEIAQLLDQPIDVTDIDGLKTALQAPIFAGVEWIVVSMGAAGAFAKHNDHFYRVSIPKIHVENPVGSGDSTLAGLAMAIDTNESDEVILKTGMTTGMLNTMEKQTGFVNPELFKPYFAKVTFKEV</sequence>
<dbReference type="InterPro" id="IPR011611">
    <property type="entry name" value="PfkB_dom"/>
</dbReference>
<dbReference type="GO" id="GO:0008443">
    <property type="term" value="F:phosphofructokinase activity"/>
    <property type="evidence" value="ECO:0007669"/>
    <property type="project" value="TreeGrafter"/>
</dbReference>
<keyword evidence="3 8" id="KW-0423">Lactose metabolism</keyword>
<dbReference type="Gene3D" id="3.40.1190.20">
    <property type="match status" value="1"/>
</dbReference>
<evidence type="ECO:0000256" key="2">
    <source>
        <dbReference type="ARBA" id="ARBA00022679"/>
    </source>
</evidence>
<dbReference type="GO" id="GO:0005829">
    <property type="term" value="C:cytosol"/>
    <property type="evidence" value="ECO:0007669"/>
    <property type="project" value="TreeGrafter"/>
</dbReference>
<dbReference type="GO" id="GO:2001059">
    <property type="term" value="P:D-tagatose 6-phosphate catabolic process"/>
    <property type="evidence" value="ECO:0007669"/>
    <property type="project" value="UniProtKB-UniPathway"/>
</dbReference>
<evidence type="ECO:0000256" key="1">
    <source>
        <dbReference type="ARBA" id="ARBA00005380"/>
    </source>
</evidence>
<dbReference type="EMBL" id="OGVC01000005">
    <property type="protein sequence ID" value="SPC36943.1"/>
    <property type="molecule type" value="Genomic_DNA"/>
</dbReference>
<dbReference type="UniPathway" id="UPA00704">
    <property type="reaction ID" value="UER00715"/>
</dbReference>